<keyword evidence="4" id="KW-0443">Lipid metabolism</keyword>
<dbReference type="InterPro" id="IPR020845">
    <property type="entry name" value="AMP-binding_CS"/>
</dbReference>
<reference evidence="7 8" key="1">
    <citation type="submission" date="2016-11" db="EMBL/GenBank/DDBJ databases">
        <authorList>
            <person name="Jaros S."/>
            <person name="Januszkiewicz K."/>
            <person name="Wedrychowicz H."/>
        </authorList>
    </citation>
    <scope>NUCLEOTIDE SEQUENCE [LARGE SCALE GENOMIC DNA]</scope>
    <source>
        <strain evidence="7 8">DSM 43832</strain>
    </source>
</reference>
<dbReference type="PANTHER" id="PTHR43859">
    <property type="entry name" value="ACYL-ACTIVATING ENZYME"/>
    <property type="match status" value="1"/>
</dbReference>
<evidence type="ECO:0000256" key="4">
    <source>
        <dbReference type="ARBA" id="ARBA00023098"/>
    </source>
</evidence>
<protein>
    <submittedName>
        <fullName evidence="7">Fatty-acyl-CoA synthase</fullName>
    </submittedName>
</protein>
<dbReference type="PROSITE" id="PS00455">
    <property type="entry name" value="AMP_BINDING"/>
    <property type="match status" value="1"/>
</dbReference>
<dbReference type="STRING" id="1848.SAMN05443637_13419"/>
<dbReference type="InterPro" id="IPR042099">
    <property type="entry name" value="ANL_N_sf"/>
</dbReference>
<dbReference type="InterPro" id="IPR025110">
    <property type="entry name" value="AMP-bd_C"/>
</dbReference>
<dbReference type="Pfam" id="PF00501">
    <property type="entry name" value="AMP-binding"/>
    <property type="match status" value="1"/>
</dbReference>
<dbReference type="InterPro" id="IPR045851">
    <property type="entry name" value="AMP-bd_C_sf"/>
</dbReference>
<sequence length="539" mass="59082">MSEVSITQLTPLSFLERSAEVFAEHPAVVHGDEVWTYREFAARVQQRARMLRAAGVRPGDRVAYLMPNVPEVLAAHFAVPLAGAVLVAINTRLAPEEVRYILDHSGARVLVLDAAFAGTVAPIADSLATVRTIAVAVDPLGPNPAVEVPGAIAFNDLLAVADREQAEFPWTVDDERAPIAINYTSGTTGRPKGVVYTHRGAYLNSFGEIIHSRHDDGSVYLWTLPMFHCNGWCTTWALVAVGGTHVCLREVRGDRVWELIDRHGVTHLNGAPTVLTTIMQAERAHPLDRTLVVTTAGAPPSPTTILEMERLGFSIVHVYGLTETYGPYTVNQPQRAWDRLGPEERAALQARQGVRMLQAERVRVVDEHMNDVPADGTTMGEIVMRGNNVMQGYFRDPEGTAKAFAGGWFHSGDLGVMHPDGYIELRDRAKDVIISGGENISTIEVEHAVASHPDVLEVAVVGVPDPKWGERPKAFVVAKPGTDPTEAELLEHVRSRIARYKAPREVEFVAELPKTSTGKVQKFELREKEWSGQAARIRG</sequence>
<feature type="domain" description="AMP-dependent synthetase/ligase" evidence="5">
    <location>
        <begin position="15"/>
        <end position="394"/>
    </location>
</feature>
<evidence type="ECO:0000259" key="5">
    <source>
        <dbReference type="Pfam" id="PF00501"/>
    </source>
</evidence>
<keyword evidence="2" id="KW-0436">Ligase</keyword>
<dbReference type="Pfam" id="PF13193">
    <property type="entry name" value="AMP-binding_C"/>
    <property type="match status" value="1"/>
</dbReference>
<dbReference type="FunFam" id="3.30.300.30:FF:000008">
    <property type="entry name" value="2,3-dihydroxybenzoate-AMP ligase"/>
    <property type="match status" value="1"/>
</dbReference>
<dbReference type="Proteomes" id="UP000184363">
    <property type="component" value="Unassembled WGS sequence"/>
</dbReference>
<dbReference type="SUPFAM" id="SSF56801">
    <property type="entry name" value="Acetyl-CoA synthetase-like"/>
    <property type="match status" value="1"/>
</dbReference>
<dbReference type="GO" id="GO:0016874">
    <property type="term" value="F:ligase activity"/>
    <property type="evidence" value="ECO:0007669"/>
    <property type="project" value="UniProtKB-KW"/>
</dbReference>
<feature type="domain" description="AMP-binding enzyme C-terminal" evidence="6">
    <location>
        <begin position="444"/>
        <end position="519"/>
    </location>
</feature>
<dbReference type="CDD" id="cd12118">
    <property type="entry name" value="ttLC_FACS_AEE21_like"/>
    <property type="match status" value="1"/>
</dbReference>
<dbReference type="GO" id="GO:0006631">
    <property type="term" value="P:fatty acid metabolic process"/>
    <property type="evidence" value="ECO:0007669"/>
    <property type="project" value="UniProtKB-KW"/>
</dbReference>
<evidence type="ECO:0000256" key="2">
    <source>
        <dbReference type="ARBA" id="ARBA00022598"/>
    </source>
</evidence>
<accession>A0A1M7BB95</accession>
<dbReference type="InterPro" id="IPR000873">
    <property type="entry name" value="AMP-dep_synth/lig_dom"/>
</dbReference>
<dbReference type="PANTHER" id="PTHR43859:SF4">
    <property type="entry name" value="BUTANOATE--COA LIGASE AAE1-RELATED"/>
    <property type="match status" value="1"/>
</dbReference>
<evidence type="ECO:0000256" key="1">
    <source>
        <dbReference type="ARBA" id="ARBA00006432"/>
    </source>
</evidence>
<dbReference type="EMBL" id="FRAP01000034">
    <property type="protein sequence ID" value="SHL52197.1"/>
    <property type="molecule type" value="Genomic_DNA"/>
</dbReference>
<dbReference type="Gene3D" id="3.40.50.12780">
    <property type="entry name" value="N-terminal domain of ligase-like"/>
    <property type="match status" value="1"/>
</dbReference>
<proteinExistence type="inferred from homology"/>
<dbReference type="Gene3D" id="3.30.300.30">
    <property type="match status" value="1"/>
</dbReference>
<organism evidence="7 8">
    <name type="scientific">Pseudonocardia thermophila</name>
    <dbReference type="NCBI Taxonomy" id="1848"/>
    <lineage>
        <taxon>Bacteria</taxon>
        <taxon>Bacillati</taxon>
        <taxon>Actinomycetota</taxon>
        <taxon>Actinomycetes</taxon>
        <taxon>Pseudonocardiales</taxon>
        <taxon>Pseudonocardiaceae</taxon>
        <taxon>Pseudonocardia</taxon>
    </lineage>
</organism>
<dbReference type="RefSeq" id="WP_073460544.1">
    <property type="nucleotide sequence ID" value="NZ_FRAP01000034.1"/>
</dbReference>
<evidence type="ECO:0000313" key="7">
    <source>
        <dbReference type="EMBL" id="SHL52197.1"/>
    </source>
</evidence>
<evidence type="ECO:0000259" key="6">
    <source>
        <dbReference type="Pfam" id="PF13193"/>
    </source>
</evidence>
<dbReference type="AlphaFoldDB" id="A0A1M7BB95"/>
<comment type="similarity">
    <text evidence="1">Belongs to the ATP-dependent AMP-binding enzyme family.</text>
</comment>
<name>A0A1M7BB95_PSETH</name>
<keyword evidence="8" id="KW-1185">Reference proteome</keyword>
<evidence type="ECO:0000256" key="3">
    <source>
        <dbReference type="ARBA" id="ARBA00022832"/>
    </source>
</evidence>
<dbReference type="OrthoDB" id="9803968at2"/>
<keyword evidence="3" id="KW-0276">Fatty acid metabolism</keyword>
<evidence type="ECO:0000313" key="8">
    <source>
        <dbReference type="Proteomes" id="UP000184363"/>
    </source>
</evidence>
<gene>
    <name evidence="7" type="ORF">SAMN05443637_13419</name>
</gene>
<dbReference type="NCBIfam" id="NF004837">
    <property type="entry name" value="PRK06187.1"/>
    <property type="match status" value="1"/>
</dbReference>